<dbReference type="GeneID" id="59257165"/>
<reference evidence="1 2" key="1">
    <citation type="journal article" date="2020" name="Phytopathology">
        <title>A high-quality genome resource of Botrytis fragariae, a new and rapidly spreading fungal pathogen causing strawberry gray mold in the U.S.A.</title>
        <authorList>
            <person name="Wu Y."/>
            <person name="Saski C.A."/>
            <person name="Schnabel G."/>
            <person name="Xiao S."/>
            <person name="Hu M."/>
        </authorList>
    </citation>
    <scope>NUCLEOTIDE SEQUENCE [LARGE SCALE GENOMIC DNA]</scope>
    <source>
        <strain evidence="1 2">BVB16</strain>
    </source>
</reference>
<keyword evidence="2" id="KW-1185">Reference proteome</keyword>
<organism evidence="1 2">
    <name type="scientific">Botrytis fragariae</name>
    <dbReference type="NCBI Taxonomy" id="1964551"/>
    <lineage>
        <taxon>Eukaryota</taxon>
        <taxon>Fungi</taxon>
        <taxon>Dikarya</taxon>
        <taxon>Ascomycota</taxon>
        <taxon>Pezizomycotina</taxon>
        <taxon>Leotiomycetes</taxon>
        <taxon>Helotiales</taxon>
        <taxon>Sclerotiniaceae</taxon>
        <taxon>Botrytis</taxon>
    </lineage>
</organism>
<comment type="caution">
    <text evidence="1">The sequence shown here is derived from an EMBL/GenBank/DDBJ whole genome shotgun (WGS) entry which is preliminary data.</text>
</comment>
<accession>A0A8H6B041</accession>
<sequence>MDFVYVYTPNIRGYSNCLSGKIDQRATLLCPLKKDHILHLTICDVITVCNITTYFIKESGIVDGRK</sequence>
<dbReference type="EMBL" id="JABFCT010000004">
    <property type="protein sequence ID" value="KAF5876655.1"/>
    <property type="molecule type" value="Genomic_DNA"/>
</dbReference>
<dbReference type="RefSeq" id="XP_037195601.1">
    <property type="nucleotide sequence ID" value="XM_037333473.1"/>
</dbReference>
<dbReference type="AlphaFoldDB" id="A0A8H6B041"/>
<evidence type="ECO:0000313" key="1">
    <source>
        <dbReference type="EMBL" id="KAF5876655.1"/>
    </source>
</evidence>
<dbReference type="Proteomes" id="UP000531561">
    <property type="component" value="Unassembled WGS sequence"/>
</dbReference>
<proteinExistence type="predicted"/>
<name>A0A8H6B041_9HELO</name>
<gene>
    <name evidence="1" type="ORF">Bfra_003061</name>
</gene>
<evidence type="ECO:0000313" key="2">
    <source>
        <dbReference type="Proteomes" id="UP000531561"/>
    </source>
</evidence>
<protein>
    <submittedName>
        <fullName evidence="1">Uncharacterized protein</fullName>
    </submittedName>
</protein>